<evidence type="ECO:0000313" key="10">
    <source>
        <dbReference type="EMBL" id="ROP83275.1"/>
    </source>
</evidence>
<dbReference type="GO" id="GO:0015220">
    <property type="term" value="F:choline transmembrane transporter activity"/>
    <property type="evidence" value="ECO:0007669"/>
    <property type="project" value="TreeGrafter"/>
</dbReference>
<proteinExistence type="inferred from homology"/>
<sequence length="112" mass="11950">MIDIAYFYLGVAILTEIVATSALKASDGFTRLLPAAIAVAGYVASFYCLSLALRTLPLGIAYALWSGAGILLLSLIGWVWYRQRLDGAAILGLCLIIAGILVIKLFSRSVGR</sequence>
<keyword evidence="3" id="KW-1003">Cell membrane</keyword>
<dbReference type="Pfam" id="PF00893">
    <property type="entry name" value="Multi_Drug_Res"/>
    <property type="match status" value="1"/>
</dbReference>
<evidence type="ECO:0000256" key="1">
    <source>
        <dbReference type="ARBA" id="ARBA00004651"/>
    </source>
</evidence>
<dbReference type="InterPro" id="IPR045324">
    <property type="entry name" value="Small_multidrug_res"/>
</dbReference>
<dbReference type="InterPro" id="IPR037185">
    <property type="entry name" value="EmrE-like"/>
</dbReference>
<feature type="transmembrane region" description="Helical" evidence="9">
    <location>
        <begin position="59"/>
        <end position="81"/>
    </location>
</feature>
<feature type="transmembrane region" description="Helical" evidence="9">
    <location>
        <begin position="32"/>
        <end position="53"/>
    </location>
</feature>
<comment type="similarity">
    <text evidence="7 8">Belongs to the drug/metabolite transporter (DMT) superfamily. Small multidrug resistance (SMR) (TC 2.A.7.1) family.</text>
</comment>
<evidence type="ECO:0000256" key="9">
    <source>
        <dbReference type="SAM" id="Phobius"/>
    </source>
</evidence>
<reference evidence="10 11" key="1">
    <citation type="submission" date="2018-11" db="EMBL/GenBank/DDBJ databases">
        <title>Genomic Encyclopedia of Type Strains, Phase IV (KMG-IV): sequencing the most valuable type-strain genomes for metagenomic binning, comparative biology and taxonomic classification.</title>
        <authorList>
            <person name="Goeker M."/>
        </authorList>
    </citation>
    <scope>NUCLEOTIDE SEQUENCE [LARGE SCALE GENOMIC DNA]</scope>
    <source>
        <strain evidence="10 11">DSM 5900</strain>
    </source>
</reference>
<evidence type="ECO:0000313" key="11">
    <source>
        <dbReference type="Proteomes" id="UP000278222"/>
    </source>
</evidence>
<evidence type="ECO:0000256" key="7">
    <source>
        <dbReference type="ARBA" id="ARBA00038032"/>
    </source>
</evidence>
<dbReference type="PANTHER" id="PTHR30561">
    <property type="entry name" value="SMR FAMILY PROTON-DEPENDENT DRUG EFFLUX TRANSPORTER SUGE"/>
    <property type="match status" value="1"/>
</dbReference>
<dbReference type="Proteomes" id="UP000278222">
    <property type="component" value="Unassembled WGS sequence"/>
</dbReference>
<organism evidence="10 11">
    <name type="scientific">Stella humosa</name>
    <dbReference type="NCBI Taxonomy" id="94"/>
    <lineage>
        <taxon>Bacteria</taxon>
        <taxon>Pseudomonadati</taxon>
        <taxon>Pseudomonadota</taxon>
        <taxon>Alphaproteobacteria</taxon>
        <taxon>Rhodospirillales</taxon>
        <taxon>Stellaceae</taxon>
        <taxon>Stella</taxon>
    </lineage>
</organism>
<accession>A0A3N1L187</accession>
<keyword evidence="11" id="KW-1185">Reference proteome</keyword>
<feature type="transmembrane region" description="Helical" evidence="9">
    <location>
        <begin position="6"/>
        <end position="25"/>
    </location>
</feature>
<protein>
    <submittedName>
        <fullName evidence="10">Small multidrug resistance pump</fullName>
    </submittedName>
</protein>
<dbReference type="Gene3D" id="1.10.3730.20">
    <property type="match status" value="1"/>
</dbReference>
<comment type="caution">
    <text evidence="10">The sequence shown here is derived from an EMBL/GenBank/DDBJ whole genome shotgun (WGS) entry which is preliminary data.</text>
</comment>
<evidence type="ECO:0000256" key="3">
    <source>
        <dbReference type="ARBA" id="ARBA00022475"/>
    </source>
</evidence>
<dbReference type="InterPro" id="IPR000390">
    <property type="entry name" value="Small_drug/metabolite_transptr"/>
</dbReference>
<evidence type="ECO:0000256" key="4">
    <source>
        <dbReference type="ARBA" id="ARBA00022692"/>
    </source>
</evidence>
<dbReference type="AlphaFoldDB" id="A0A3N1L187"/>
<dbReference type="GO" id="GO:0031460">
    <property type="term" value="P:glycine betaine transport"/>
    <property type="evidence" value="ECO:0007669"/>
    <property type="project" value="TreeGrafter"/>
</dbReference>
<keyword evidence="6 9" id="KW-0472">Membrane</keyword>
<dbReference type="GO" id="GO:1990961">
    <property type="term" value="P:xenobiotic detoxification by transmembrane export across the plasma membrane"/>
    <property type="evidence" value="ECO:0007669"/>
    <property type="project" value="UniProtKB-ARBA"/>
</dbReference>
<keyword evidence="2" id="KW-0813">Transport</keyword>
<name>A0A3N1L187_9PROT</name>
<dbReference type="SUPFAM" id="SSF103481">
    <property type="entry name" value="Multidrug resistance efflux transporter EmrE"/>
    <property type="match status" value="1"/>
</dbReference>
<comment type="subcellular location">
    <subcellularLocation>
        <location evidence="1 8">Cell membrane</location>
        <topology evidence="1 8">Multi-pass membrane protein</topology>
    </subcellularLocation>
</comment>
<dbReference type="EMBL" id="RJKX01000017">
    <property type="protein sequence ID" value="ROP83275.1"/>
    <property type="molecule type" value="Genomic_DNA"/>
</dbReference>
<evidence type="ECO:0000256" key="8">
    <source>
        <dbReference type="RuleBase" id="RU003942"/>
    </source>
</evidence>
<dbReference type="GO" id="GO:0015297">
    <property type="term" value="F:antiporter activity"/>
    <property type="evidence" value="ECO:0007669"/>
    <property type="project" value="TreeGrafter"/>
</dbReference>
<evidence type="ECO:0000256" key="2">
    <source>
        <dbReference type="ARBA" id="ARBA00022448"/>
    </source>
</evidence>
<feature type="transmembrane region" description="Helical" evidence="9">
    <location>
        <begin position="88"/>
        <end position="107"/>
    </location>
</feature>
<keyword evidence="5 9" id="KW-1133">Transmembrane helix</keyword>
<dbReference type="GO" id="GO:0015199">
    <property type="term" value="F:amino-acid betaine transmembrane transporter activity"/>
    <property type="evidence" value="ECO:0007669"/>
    <property type="project" value="TreeGrafter"/>
</dbReference>
<dbReference type="PANTHER" id="PTHR30561:SF1">
    <property type="entry name" value="MULTIDRUG TRANSPORTER EMRE"/>
    <property type="match status" value="1"/>
</dbReference>
<gene>
    <name evidence="10" type="ORF">EDC65_4808</name>
</gene>
<evidence type="ECO:0000256" key="6">
    <source>
        <dbReference type="ARBA" id="ARBA00023136"/>
    </source>
</evidence>
<evidence type="ECO:0000256" key="5">
    <source>
        <dbReference type="ARBA" id="ARBA00022989"/>
    </source>
</evidence>
<dbReference type="GO" id="GO:0005886">
    <property type="term" value="C:plasma membrane"/>
    <property type="evidence" value="ECO:0007669"/>
    <property type="project" value="UniProtKB-SubCell"/>
</dbReference>
<dbReference type="FunFam" id="1.10.3730.20:FF:000001">
    <property type="entry name" value="Quaternary ammonium compound resistance transporter SugE"/>
    <property type="match status" value="1"/>
</dbReference>
<keyword evidence="4 8" id="KW-0812">Transmembrane</keyword>
<dbReference type="RefSeq" id="WP_179955435.1">
    <property type="nucleotide sequence ID" value="NZ_AP019700.1"/>
</dbReference>